<accession>A0A1I6PRF1</accession>
<evidence type="ECO:0000313" key="1">
    <source>
        <dbReference type="EMBL" id="SFS42756.1"/>
    </source>
</evidence>
<name>A0A1I6PRF1_9RHOB</name>
<proteinExistence type="predicted"/>
<dbReference type="Proteomes" id="UP000199392">
    <property type="component" value="Unassembled WGS sequence"/>
</dbReference>
<dbReference type="AlphaFoldDB" id="A0A1I6PRF1"/>
<evidence type="ECO:0000313" key="2">
    <source>
        <dbReference type="Proteomes" id="UP000199392"/>
    </source>
</evidence>
<dbReference type="RefSeq" id="WP_092421874.1">
    <property type="nucleotide sequence ID" value="NZ_FNCL01000002.1"/>
</dbReference>
<protein>
    <submittedName>
        <fullName evidence="1">Uncharacterized protein</fullName>
    </submittedName>
</protein>
<gene>
    <name evidence="1" type="ORF">SAMN04488050_101716</name>
</gene>
<reference evidence="2" key="1">
    <citation type="submission" date="2016-10" db="EMBL/GenBank/DDBJ databases">
        <authorList>
            <person name="Varghese N."/>
            <person name="Submissions S."/>
        </authorList>
    </citation>
    <scope>NUCLEOTIDE SEQUENCE [LARGE SCALE GENOMIC DNA]</scope>
    <source>
        <strain evidence="2">DSM 26894</strain>
    </source>
</reference>
<organism evidence="1 2">
    <name type="scientific">Alloyangia pacifica</name>
    <dbReference type="NCBI Taxonomy" id="311180"/>
    <lineage>
        <taxon>Bacteria</taxon>
        <taxon>Pseudomonadati</taxon>
        <taxon>Pseudomonadota</taxon>
        <taxon>Alphaproteobacteria</taxon>
        <taxon>Rhodobacterales</taxon>
        <taxon>Roseobacteraceae</taxon>
        <taxon>Alloyangia</taxon>
    </lineage>
</organism>
<dbReference type="EMBL" id="FOZW01000001">
    <property type="protein sequence ID" value="SFS42756.1"/>
    <property type="molecule type" value="Genomic_DNA"/>
</dbReference>
<sequence length="139" mass="14911">MNKMLKAADAAIAKGRARSSEDWARVTAKANHITRLEDAAARIEAQLNKRTEPAGVTMRLLALIETGDVEIWAVRRGTRAKLAGHLCTGVVRADHRGVVVGTGAPYVFLRQRNAIIDALAQALSAHISAVITQAVARLP</sequence>
<dbReference type="STRING" id="311180.SAMN04488050_101716"/>
<keyword evidence="2" id="KW-1185">Reference proteome</keyword>